<reference evidence="1 2" key="1">
    <citation type="submission" date="2018-03" db="EMBL/GenBank/DDBJ databases">
        <title>Draft Genome Sequences of the Obligatory Marine Myxobacteria Enhygromyxa salina SWB007.</title>
        <authorList>
            <person name="Poehlein A."/>
            <person name="Moghaddam J.A."/>
            <person name="Harms H."/>
            <person name="Alanjari M."/>
            <person name="Koenig G.M."/>
            <person name="Daniel R."/>
            <person name="Schaeberle T.F."/>
        </authorList>
    </citation>
    <scope>NUCLEOTIDE SEQUENCE [LARGE SCALE GENOMIC DNA]</scope>
    <source>
        <strain evidence="1 2">SWB007</strain>
    </source>
</reference>
<protein>
    <submittedName>
        <fullName evidence="1">Uncharacterized protein</fullName>
    </submittedName>
</protein>
<dbReference type="Proteomes" id="UP000238823">
    <property type="component" value="Unassembled WGS sequence"/>
</dbReference>
<proteinExistence type="predicted"/>
<dbReference type="AlphaFoldDB" id="A0A2S9XPP3"/>
<dbReference type="InterPro" id="IPR021890">
    <property type="entry name" value="DUF3501"/>
</dbReference>
<dbReference type="RefSeq" id="WP_106094426.1">
    <property type="nucleotide sequence ID" value="NZ_PVNL01000139.1"/>
</dbReference>
<organism evidence="1 2">
    <name type="scientific">Enhygromyxa salina</name>
    <dbReference type="NCBI Taxonomy" id="215803"/>
    <lineage>
        <taxon>Bacteria</taxon>
        <taxon>Pseudomonadati</taxon>
        <taxon>Myxococcota</taxon>
        <taxon>Polyangia</taxon>
        <taxon>Nannocystales</taxon>
        <taxon>Nannocystaceae</taxon>
        <taxon>Enhygromyxa</taxon>
    </lineage>
</organism>
<gene>
    <name evidence="1" type="ORF">ENSA7_76600</name>
</gene>
<sequence length="220" mass="23762">MTIIATRAILDAPTYARVRDERLRELIEHKAPRRVELGSYIGLLFESDATVIGQIQEVVHVENKRHPAQIRSEIDEYACLLPGPGLLTATLMVHAGGPAIGATLSSEVHANFGVVSLEIGERSSPCHVLRPDDAGPAAVHYIGFAVGRSAIEALRDGLPAFLCLRSSVESLRSPLAAPLRAALLATLVHHDRASTNIRARSIPQTNTVTSTQKDTQCPTW</sequence>
<accession>A0A2S9XPP3</accession>
<evidence type="ECO:0000313" key="2">
    <source>
        <dbReference type="Proteomes" id="UP000238823"/>
    </source>
</evidence>
<dbReference type="Pfam" id="PF12007">
    <property type="entry name" value="DUF3501"/>
    <property type="match status" value="1"/>
</dbReference>
<dbReference type="OrthoDB" id="9780579at2"/>
<name>A0A2S9XPP3_9BACT</name>
<dbReference type="EMBL" id="PVNL01000139">
    <property type="protein sequence ID" value="PRP94837.1"/>
    <property type="molecule type" value="Genomic_DNA"/>
</dbReference>
<comment type="caution">
    <text evidence="1">The sequence shown here is derived from an EMBL/GenBank/DDBJ whole genome shotgun (WGS) entry which is preliminary data.</text>
</comment>
<evidence type="ECO:0000313" key="1">
    <source>
        <dbReference type="EMBL" id="PRP94837.1"/>
    </source>
</evidence>